<dbReference type="Gene3D" id="1.25.40.10">
    <property type="entry name" value="Tetratricopeptide repeat domain"/>
    <property type="match status" value="1"/>
</dbReference>
<dbReference type="STRING" id="486041.B0DB28"/>
<evidence type="ECO:0000313" key="8">
    <source>
        <dbReference type="Proteomes" id="UP000001194"/>
    </source>
</evidence>
<dbReference type="InParanoid" id="B0DB28"/>
<keyword evidence="2" id="KW-0378">Hydrolase</keyword>
<dbReference type="InterPro" id="IPR027417">
    <property type="entry name" value="P-loop_NTPase"/>
</dbReference>
<evidence type="ECO:0000259" key="6">
    <source>
        <dbReference type="Pfam" id="PF13361"/>
    </source>
</evidence>
<dbReference type="RefSeq" id="XP_001881199.1">
    <property type="nucleotide sequence ID" value="XM_001881164.1"/>
</dbReference>
<dbReference type="GeneID" id="6076898"/>
<dbReference type="OrthoDB" id="3156807at2759"/>
<keyword evidence="3" id="KW-0347">Helicase</keyword>
<dbReference type="GO" id="GO:0016787">
    <property type="term" value="F:hydrolase activity"/>
    <property type="evidence" value="ECO:0007669"/>
    <property type="project" value="UniProtKB-KW"/>
</dbReference>
<dbReference type="Pfam" id="PF13361">
    <property type="entry name" value="UvrD_C"/>
    <property type="match status" value="1"/>
</dbReference>
<reference evidence="7 8" key="1">
    <citation type="journal article" date="2008" name="Nature">
        <title>The genome of Laccaria bicolor provides insights into mycorrhizal symbiosis.</title>
        <authorList>
            <person name="Martin F."/>
            <person name="Aerts A."/>
            <person name="Ahren D."/>
            <person name="Brun A."/>
            <person name="Danchin E.G.J."/>
            <person name="Duchaussoy F."/>
            <person name="Gibon J."/>
            <person name="Kohler A."/>
            <person name="Lindquist E."/>
            <person name="Pereda V."/>
            <person name="Salamov A."/>
            <person name="Shapiro H.J."/>
            <person name="Wuyts J."/>
            <person name="Blaudez D."/>
            <person name="Buee M."/>
            <person name="Brokstein P."/>
            <person name="Canbaeck B."/>
            <person name="Cohen D."/>
            <person name="Courty P.E."/>
            <person name="Coutinho P.M."/>
            <person name="Delaruelle C."/>
            <person name="Detter J.C."/>
            <person name="Deveau A."/>
            <person name="DiFazio S."/>
            <person name="Duplessis S."/>
            <person name="Fraissinet-Tachet L."/>
            <person name="Lucic E."/>
            <person name="Frey-Klett P."/>
            <person name="Fourrey C."/>
            <person name="Feussner I."/>
            <person name="Gay G."/>
            <person name="Grimwood J."/>
            <person name="Hoegger P.J."/>
            <person name="Jain P."/>
            <person name="Kilaru S."/>
            <person name="Labbe J."/>
            <person name="Lin Y.C."/>
            <person name="Legue V."/>
            <person name="Le Tacon F."/>
            <person name="Marmeisse R."/>
            <person name="Melayah D."/>
            <person name="Montanini B."/>
            <person name="Muratet M."/>
            <person name="Nehls U."/>
            <person name="Niculita-Hirzel H."/>
            <person name="Oudot-Le Secq M.P."/>
            <person name="Peter M."/>
            <person name="Quesneville H."/>
            <person name="Rajashekar B."/>
            <person name="Reich M."/>
            <person name="Rouhier N."/>
            <person name="Schmutz J."/>
            <person name="Yin T."/>
            <person name="Chalot M."/>
            <person name="Henrissat B."/>
            <person name="Kuees U."/>
            <person name="Lucas S."/>
            <person name="Van de Peer Y."/>
            <person name="Podila G.K."/>
            <person name="Polle A."/>
            <person name="Pukkila P.J."/>
            <person name="Richardson P.M."/>
            <person name="Rouze P."/>
            <person name="Sanders I.R."/>
            <person name="Stajich J.E."/>
            <person name="Tunlid A."/>
            <person name="Tuskan G."/>
            <person name="Grigoriev I.V."/>
        </authorList>
    </citation>
    <scope>NUCLEOTIDE SEQUENCE [LARGE SCALE GENOMIC DNA]</scope>
    <source>
        <strain evidence="8">S238N-H82 / ATCC MYA-4686</strain>
    </source>
</reference>
<feature type="domain" description="UvrD-like helicase C-terminal" evidence="6">
    <location>
        <begin position="732"/>
        <end position="812"/>
    </location>
</feature>
<dbReference type="InterPro" id="IPR039904">
    <property type="entry name" value="TRANK1"/>
</dbReference>
<evidence type="ECO:0000256" key="4">
    <source>
        <dbReference type="ARBA" id="ARBA00022840"/>
    </source>
</evidence>
<dbReference type="EMBL" id="DS547102">
    <property type="protein sequence ID" value="EDR08129.1"/>
    <property type="molecule type" value="Genomic_DNA"/>
</dbReference>
<evidence type="ECO:0000313" key="7">
    <source>
        <dbReference type="EMBL" id="EDR08129.1"/>
    </source>
</evidence>
<keyword evidence="8" id="KW-1185">Reference proteome</keyword>
<dbReference type="PANTHER" id="PTHR21529">
    <property type="entry name" value="MAMMARY TURMOR VIRUS RECEPTOR HOMOLOG 1, 2 MTVR1, 2"/>
    <property type="match status" value="1"/>
</dbReference>
<accession>B0DB28</accession>
<evidence type="ECO:0000256" key="5">
    <source>
        <dbReference type="SAM" id="MobiDB-lite"/>
    </source>
</evidence>
<feature type="region of interest" description="Disordered" evidence="5">
    <location>
        <begin position="1693"/>
        <end position="1729"/>
    </location>
</feature>
<dbReference type="InterPro" id="IPR014017">
    <property type="entry name" value="DNA_helicase_UvrD-like_C"/>
</dbReference>
<dbReference type="InterPro" id="IPR011990">
    <property type="entry name" value="TPR-like_helical_dom_sf"/>
</dbReference>
<dbReference type="Proteomes" id="UP000001194">
    <property type="component" value="Unassembled WGS sequence"/>
</dbReference>
<dbReference type="GO" id="GO:0005524">
    <property type="term" value="F:ATP binding"/>
    <property type="evidence" value="ECO:0007669"/>
    <property type="project" value="UniProtKB-KW"/>
</dbReference>
<sequence>MSAPRMKSFRTDLFSPDNITSVEDVQNALFELQSIFTEQNYEHVLDELLQAPFLVELVLSDLSILSVKTWLLEKFPTSPTSFISSVTCQLLLKLATFFVFPPVSFSQEILDLMREFHTTVRHAPAALHDLFAMSFVDEGQHKEAKELSISSEGRSKSRWRSKDGEKAAIRQIIVDPEPLAALALTIPNTSQERDHTTSHLLVHLKTILEIYLENISLPAISQHLKEALIPKEQLPALNTVTDLATSRDVSISAKIAVTDSAYLQSLKTFAPSPVRQTTPLTLHCSARYFDSVVGFGEWVVYISTAADSHLRQFRRKDKKIFEIIVKKIRELSNGRFSDDNQKRLSGPTTQVPIFEAKMQQCKYRRRPHVAGDNVYSPASWPLSEDAEATHDVSVPDLPPDELSQVHSTFVLEKFITFSKACLRISMCLSHLKSPSIVAQQLNEYENRPRERAVIEYPFSCYVLGRSGTGKTTTMLFKMLWVERAYQSSTEGAIKPRQVFVTKSRLLATKVGDYFEKLSNSLATGSCSPQELKLLAKSRQIQIRPQRHLVAWNDIPDWRSDLPSKYSDLEDRHFPLFITFDQLCSMLETSQIEQYNNDAAELSQRSHNNEQLSTTSFFTTVGKRPSWVITMRPKGLSQYGVPGRKLDRLYVDEAQDNLLVDALQSSQPQQSTTVLRSLCRNPNGLFWAGDTAQAISIGSSFRINDLKAFLYRVERSFQETSEAEIELGAHQCVLVRDEVARERLRSQVGSIGIILTLYESKGLEFNDWRVILNAVDVSVPVPDFDEMRHAPICSELKFLYVAITRARNNLWIVDSSSKADPMKVFWTCHDLVNDSVSEFRFTDLAVESTPEDWEIRAKDFFDQEQFAQARYAYKKGLLHHAADVANAYELREIARSRSTGPPRAVFEHRMKAFAKASRAFLSCAKEAIHAPEDYYRAAAECFENAGDGPHGALTYLPEAARAYLLAKCFTNAAQLFRKAAMFDEAIDVITKHPEKVEKSVVKQIKEAARLKYFTVKEFEKAHKLFDSIEEELEYLSERNFYEAQVELLVSLGRVADAAELHLLEGHIIEALELFLEDKGDPSQYTQRVIHCILQGLWREFSLGSKKSSTDVVVKLFRYADSIDPSLLSPNEHDEMELFKAISSRTFKNLVSLADAFFERQNMSAALLSLDYHFSEPQAWQNMDLVSLTTTLRPFSLYVQQLHDMAFYADPRTNGHIWKMFGLRPHGHAAFVVPHGTFLHKKATSATASTMEGSRDAIVLIKKLLRIVRNALSERLLERVTSQNEMFRRAKALFPCPLHVLGNCVKSDQCTEDHIEPNHVWYNTWIQAHIYQFFFPRFWIGKLYDALLDDPPAYKFGTISSLKQELSGGFEAGFQIIIAWIRELADNLEFSSHMETQLLTQVMQTTDLSLTLNGKEAQFYLYRSKLIPPQYLRKPKDYNSLLDLLSSYQNSKPWSVLVGTLFIKQIMQNRLPVEIGVLCTYIEHLCTLAIVANRVQGTGGLHDVTLPCSWLSKALANFSLGEAADKTINFWLFPPILGDFIKYIYTAIGSEHLLFGPELRPLTKEELPIRNMFIARLYRVLVLLGYNIRVMAFRSQIWRVSNAMHGFGQPPFSPLYKRYVGARDWWEISSAVRESMQGLALDEMVNLQHAARIALPIQEHRGLRRIVYSVVEDIPALLQSGFEVPLSISESQELTSDVVSEPLNEGSKDDISDPVDNDVHEDPTEHDADPLNLGYKLVSEPLNEGREDDIADPIYGIHEHPTEYETDHSIVIEDISQQVEELHAACILQRAFRRCLTRQKEREEDRLSGRCRHFFAICLDVVKKDKWERSRYKFYFLGPLPHVLACLDAAQVAVLAKKEETKKLLRGGDIKNEAWDDLNSQLTLIVNAHKGVKRMLKTLEPTAEVHRRHDLTSLKVHISQAVNLLRTFPFKGSEDPQLYLDIAYKSMREPVRKSAKKEKKPQLNLDDEDLMHLDYA</sequence>
<dbReference type="PANTHER" id="PTHR21529:SF4">
    <property type="entry name" value="TPR AND ANKYRIN REPEAT-CONTAINING PROTEIN 1"/>
    <property type="match status" value="1"/>
</dbReference>
<organism evidence="8">
    <name type="scientific">Laccaria bicolor (strain S238N-H82 / ATCC MYA-4686)</name>
    <name type="common">Bicoloured deceiver</name>
    <name type="synonym">Laccaria laccata var. bicolor</name>
    <dbReference type="NCBI Taxonomy" id="486041"/>
    <lineage>
        <taxon>Eukaryota</taxon>
        <taxon>Fungi</taxon>
        <taxon>Dikarya</taxon>
        <taxon>Basidiomycota</taxon>
        <taxon>Agaricomycotina</taxon>
        <taxon>Agaricomycetes</taxon>
        <taxon>Agaricomycetidae</taxon>
        <taxon>Agaricales</taxon>
        <taxon>Agaricineae</taxon>
        <taxon>Hydnangiaceae</taxon>
        <taxon>Laccaria</taxon>
    </lineage>
</organism>
<dbReference type="KEGG" id="lbc:LACBIDRAFT_294434"/>
<evidence type="ECO:0000256" key="2">
    <source>
        <dbReference type="ARBA" id="ARBA00022801"/>
    </source>
</evidence>
<gene>
    <name evidence="7" type="ORF">LACBIDRAFT_294434</name>
</gene>
<protein>
    <submittedName>
        <fullName evidence="7">Predicted protein</fullName>
    </submittedName>
</protein>
<keyword evidence="4" id="KW-0067">ATP-binding</keyword>
<dbReference type="HOGENOM" id="CLU_001378_0_0_1"/>
<dbReference type="Gene3D" id="3.40.50.300">
    <property type="entry name" value="P-loop containing nucleotide triphosphate hydrolases"/>
    <property type="match status" value="1"/>
</dbReference>
<dbReference type="SUPFAM" id="SSF52540">
    <property type="entry name" value="P-loop containing nucleoside triphosphate hydrolases"/>
    <property type="match status" value="1"/>
</dbReference>
<keyword evidence="1" id="KW-0547">Nucleotide-binding</keyword>
<name>B0DB28_LACBS</name>
<dbReference type="GO" id="GO:0004386">
    <property type="term" value="F:helicase activity"/>
    <property type="evidence" value="ECO:0007669"/>
    <property type="project" value="UniProtKB-KW"/>
</dbReference>
<feature type="compositionally biased region" description="Basic and acidic residues" evidence="5">
    <location>
        <begin position="1704"/>
        <end position="1727"/>
    </location>
</feature>
<evidence type="ECO:0000256" key="1">
    <source>
        <dbReference type="ARBA" id="ARBA00022741"/>
    </source>
</evidence>
<proteinExistence type="predicted"/>
<evidence type="ECO:0000256" key="3">
    <source>
        <dbReference type="ARBA" id="ARBA00022806"/>
    </source>
</evidence>